<evidence type="ECO:0000256" key="1">
    <source>
        <dbReference type="ARBA" id="ARBA00004435"/>
    </source>
</evidence>
<feature type="chain" id="PRO_5043338982" description="Ig-like domain-containing protein" evidence="13">
    <location>
        <begin position="24"/>
        <end position="580"/>
    </location>
</feature>
<feature type="compositionally biased region" description="Basic and acidic residues" evidence="11">
    <location>
        <begin position="363"/>
        <end position="379"/>
    </location>
</feature>
<feature type="region of interest" description="Disordered" evidence="11">
    <location>
        <begin position="359"/>
        <end position="382"/>
    </location>
</feature>
<dbReference type="Pfam" id="PF05624">
    <property type="entry name" value="LSR"/>
    <property type="match status" value="1"/>
</dbReference>
<dbReference type="PROSITE" id="PS50835">
    <property type="entry name" value="IG_LIKE"/>
    <property type="match status" value="1"/>
</dbReference>
<dbReference type="InterPro" id="IPR008664">
    <property type="entry name" value="LISCH7"/>
</dbReference>
<comment type="caution">
    <text evidence="15">The sequence shown here is derived from an EMBL/GenBank/DDBJ whole genome shotgun (WGS) entry which is preliminary data.</text>
</comment>
<feature type="region of interest" description="Disordered" evidence="11">
    <location>
        <begin position="396"/>
        <end position="580"/>
    </location>
</feature>
<evidence type="ECO:0000256" key="7">
    <source>
        <dbReference type="ARBA" id="ARBA00023136"/>
    </source>
</evidence>
<dbReference type="Gene3D" id="2.60.40.10">
    <property type="entry name" value="Immunoglobulins"/>
    <property type="match status" value="1"/>
</dbReference>
<evidence type="ECO:0000256" key="4">
    <source>
        <dbReference type="ARBA" id="ARBA00022692"/>
    </source>
</evidence>
<evidence type="ECO:0000256" key="13">
    <source>
        <dbReference type="SAM" id="SignalP"/>
    </source>
</evidence>
<organism evidence="15 16">
    <name type="scientific">Engystomops pustulosus</name>
    <name type="common">Tungara frog</name>
    <name type="synonym">Physalaemus pustulosus</name>
    <dbReference type="NCBI Taxonomy" id="76066"/>
    <lineage>
        <taxon>Eukaryota</taxon>
        <taxon>Metazoa</taxon>
        <taxon>Chordata</taxon>
        <taxon>Craniata</taxon>
        <taxon>Vertebrata</taxon>
        <taxon>Euteleostomi</taxon>
        <taxon>Amphibia</taxon>
        <taxon>Batrachia</taxon>
        <taxon>Anura</taxon>
        <taxon>Neobatrachia</taxon>
        <taxon>Hyloidea</taxon>
        <taxon>Leptodactylidae</taxon>
        <taxon>Leiuperinae</taxon>
        <taxon>Engystomops</taxon>
    </lineage>
</organism>
<dbReference type="PANTHER" id="PTHR15923:SF1">
    <property type="entry name" value="LIPOLYSIS-STIMULATED LIPOPROTEIN RECEPTOR"/>
    <property type="match status" value="1"/>
</dbReference>
<dbReference type="InterPro" id="IPR007110">
    <property type="entry name" value="Ig-like_dom"/>
</dbReference>
<keyword evidence="6 12" id="KW-1133">Transmembrane helix</keyword>
<reference evidence="15" key="1">
    <citation type="thesis" date="2020" institute="ProQuest LLC" country="789 East Eisenhower Parkway, Ann Arbor, MI, USA">
        <title>Comparative Genomics and Chromosome Evolution.</title>
        <authorList>
            <person name="Mudd A.B."/>
        </authorList>
    </citation>
    <scope>NUCLEOTIDE SEQUENCE</scope>
    <source>
        <strain evidence="15">237g6f4</strain>
        <tissue evidence="15">Blood</tissue>
    </source>
</reference>
<proteinExistence type="inferred from homology"/>
<keyword evidence="7 12" id="KW-0472">Membrane</keyword>
<evidence type="ECO:0000256" key="5">
    <source>
        <dbReference type="ARBA" id="ARBA00022949"/>
    </source>
</evidence>
<keyword evidence="16" id="KW-1185">Reference proteome</keyword>
<keyword evidence="3" id="KW-0796">Tight junction</keyword>
<gene>
    <name evidence="15" type="ORF">GDO81_019553</name>
</gene>
<dbReference type="PANTHER" id="PTHR15923">
    <property type="entry name" value="TRANSMEMBRANE AND IMMUNOGLOBULIN DOMAIN-CONTAINING PROTEIN"/>
    <property type="match status" value="1"/>
</dbReference>
<evidence type="ECO:0000256" key="12">
    <source>
        <dbReference type="SAM" id="Phobius"/>
    </source>
</evidence>
<evidence type="ECO:0000256" key="11">
    <source>
        <dbReference type="SAM" id="MobiDB-lite"/>
    </source>
</evidence>
<evidence type="ECO:0000313" key="15">
    <source>
        <dbReference type="EMBL" id="KAG8549841.1"/>
    </source>
</evidence>
<feature type="compositionally biased region" description="Basic and acidic residues" evidence="11">
    <location>
        <begin position="411"/>
        <end position="512"/>
    </location>
</feature>
<dbReference type="GO" id="GO:0005923">
    <property type="term" value="C:bicellular tight junction"/>
    <property type="evidence" value="ECO:0007669"/>
    <property type="project" value="UniProtKB-SubCell"/>
</dbReference>
<evidence type="ECO:0000313" key="16">
    <source>
        <dbReference type="Proteomes" id="UP000824782"/>
    </source>
</evidence>
<keyword evidence="13" id="KW-0732">Signal</keyword>
<dbReference type="GO" id="GO:0060856">
    <property type="term" value="P:establishment of blood-brain barrier"/>
    <property type="evidence" value="ECO:0007669"/>
    <property type="project" value="TreeGrafter"/>
</dbReference>
<keyword evidence="8" id="KW-1015">Disulfide bond</keyword>
<feature type="domain" description="Ig-like" evidence="14">
    <location>
        <begin position="39"/>
        <end position="165"/>
    </location>
</feature>
<dbReference type="InterPro" id="IPR051874">
    <property type="entry name" value="Ig-like_domain-LISCH7"/>
</dbReference>
<protein>
    <recommendedName>
        <fullName evidence="14">Ig-like domain-containing protein</fullName>
    </recommendedName>
</protein>
<evidence type="ECO:0000256" key="8">
    <source>
        <dbReference type="ARBA" id="ARBA00023157"/>
    </source>
</evidence>
<dbReference type="SUPFAM" id="SSF48726">
    <property type="entry name" value="Immunoglobulin"/>
    <property type="match status" value="1"/>
</dbReference>
<comment type="similarity">
    <text evidence="2">Belongs to the immunoglobulin superfamily. LISCH7 family.</text>
</comment>
<dbReference type="InterPro" id="IPR003599">
    <property type="entry name" value="Ig_sub"/>
</dbReference>
<keyword evidence="4 12" id="KW-0812">Transmembrane</keyword>
<feature type="transmembrane region" description="Helical" evidence="12">
    <location>
        <begin position="191"/>
        <end position="213"/>
    </location>
</feature>
<dbReference type="InterPro" id="IPR013783">
    <property type="entry name" value="Ig-like_fold"/>
</dbReference>
<evidence type="ECO:0000256" key="10">
    <source>
        <dbReference type="ARBA" id="ARBA00046288"/>
    </source>
</evidence>
<keyword evidence="5" id="KW-0965">Cell junction</keyword>
<comment type="subcellular location">
    <subcellularLocation>
        <location evidence="1">Cell junction</location>
        <location evidence="1">Tight junction</location>
    </subcellularLocation>
    <subcellularLocation>
        <location evidence="10">Endomembrane system</location>
        <topology evidence="10">Single-pass type I membrane protein</topology>
    </subcellularLocation>
</comment>
<dbReference type="SMART" id="SM00409">
    <property type="entry name" value="IG"/>
    <property type="match status" value="1"/>
</dbReference>
<dbReference type="InterPro" id="IPR036179">
    <property type="entry name" value="Ig-like_dom_sf"/>
</dbReference>
<evidence type="ECO:0000259" key="14">
    <source>
        <dbReference type="PROSITE" id="PS50835"/>
    </source>
</evidence>
<dbReference type="GO" id="GO:0061689">
    <property type="term" value="C:tricellular tight junction"/>
    <property type="evidence" value="ECO:0007669"/>
    <property type="project" value="TreeGrafter"/>
</dbReference>
<dbReference type="GO" id="GO:0012505">
    <property type="term" value="C:endomembrane system"/>
    <property type="evidence" value="ECO:0007669"/>
    <property type="project" value="UniProtKB-SubCell"/>
</dbReference>
<dbReference type="Proteomes" id="UP000824782">
    <property type="component" value="Unassembled WGS sequence"/>
</dbReference>
<evidence type="ECO:0000256" key="6">
    <source>
        <dbReference type="ARBA" id="ARBA00022989"/>
    </source>
</evidence>
<dbReference type="EMBL" id="WNYA01000130">
    <property type="protein sequence ID" value="KAG8549841.1"/>
    <property type="molecule type" value="Genomic_DNA"/>
</dbReference>
<dbReference type="GO" id="GO:0005886">
    <property type="term" value="C:plasma membrane"/>
    <property type="evidence" value="ECO:0007669"/>
    <property type="project" value="TreeGrafter"/>
</dbReference>
<sequence length="580" mass="65067">MMERGSGLSVLLVLLVLSGGGSAMLVTVKNPFNVVILFQPITLQCNYDTSSLTPPIVTWKFKSFCRDRISDAFSPSSVDSTTSGLMQQAGYNPYVECPDTSRTVRIVATKQSNTVTLGQYYQGRKITINNNADLTFDQTAWGDSGVYYCTVFSAQDLSGNNEAYAELLVLGKTSEGSELLPGFQIDDMEDWLFVILVILGGLFVVLLIGICWCQCCPHTCCCYLRCPCCPEKCCCPRALYEAGKAATAGVPSMYAPSVYAPSMYSHPSQVKVPPPGSVVKMYNGYDYDAASSVGGHSSQVPLIRDTDAPVSVRSGYRIQANQQDDSMRVLYYMEKELANFDPTRPGPQNNRFENATVMSEVSSLHEDDPRNNLRNDLGRLRNQAMTPIQDMEMESLHDGGYRYPPPPRSQNYHDDAYPYERRARTRSVDGLDDLDRRDRYRDPPDSRSRGRRNSDDDNSSRGYGRGRDGRSPDPRDDYYGGKRSRSRDDLRDPDRSRQEPEYDDRFLQDALRRKQQQRAGSRDGLDSIANSNRSDGRRNRRDDDDDFPPPPPPYTETESVSSRGKKLKKGEALSRESLIV</sequence>
<evidence type="ECO:0000256" key="3">
    <source>
        <dbReference type="ARBA" id="ARBA00022427"/>
    </source>
</evidence>
<name>A0AAV6ZKM5_ENGPU</name>
<dbReference type="AlphaFoldDB" id="A0AAV6ZKM5"/>
<keyword evidence="9" id="KW-0393">Immunoglobulin domain</keyword>
<accession>A0AAV6ZKM5</accession>
<evidence type="ECO:0000256" key="2">
    <source>
        <dbReference type="ARBA" id="ARBA00009491"/>
    </source>
</evidence>
<evidence type="ECO:0000256" key="9">
    <source>
        <dbReference type="ARBA" id="ARBA00023319"/>
    </source>
</evidence>
<dbReference type="GO" id="GO:1904274">
    <property type="term" value="P:tricellular tight junction assembly"/>
    <property type="evidence" value="ECO:0007669"/>
    <property type="project" value="TreeGrafter"/>
</dbReference>
<feature type="signal peptide" evidence="13">
    <location>
        <begin position="1"/>
        <end position="23"/>
    </location>
</feature>